<proteinExistence type="predicted"/>
<dbReference type="eggNOG" id="COG3087">
    <property type="taxonomic scope" value="Bacteria"/>
</dbReference>
<gene>
    <name evidence="4" type="ORF">IX83_00635</name>
</gene>
<keyword evidence="5" id="KW-1185">Reference proteome</keyword>
<name>A0A077DBH9_9BURK</name>
<evidence type="ECO:0000256" key="2">
    <source>
        <dbReference type="SAM" id="Phobius"/>
    </source>
</evidence>
<feature type="transmembrane region" description="Helical" evidence="2">
    <location>
        <begin position="12"/>
        <end position="36"/>
    </location>
</feature>
<dbReference type="GO" id="GO:0042834">
    <property type="term" value="F:peptidoglycan binding"/>
    <property type="evidence" value="ECO:0007669"/>
    <property type="project" value="InterPro"/>
</dbReference>
<organism evidence="4 5">
    <name type="scientific">Basilea psittacipulmonis DSM 24701</name>
    <dbReference type="NCBI Taxonomy" id="1072685"/>
    <lineage>
        <taxon>Bacteria</taxon>
        <taxon>Pseudomonadati</taxon>
        <taxon>Pseudomonadota</taxon>
        <taxon>Betaproteobacteria</taxon>
        <taxon>Burkholderiales</taxon>
        <taxon>Alcaligenaceae</taxon>
        <taxon>Basilea</taxon>
    </lineage>
</organism>
<dbReference type="Gene3D" id="3.30.70.1070">
    <property type="entry name" value="Sporulation related repeat"/>
    <property type="match status" value="1"/>
</dbReference>
<dbReference type="SUPFAM" id="SSF110997">
    <property type="entry name" value="Sporulation related repeat"/>
    <property type="match status" value="1"/>
</dbReference>
<evidence type="ECO:0000313" key="4">
    <source>
        <dbReference type="EMBL" id="AIL32029.1"/>
    </source>
</evidence>
<accession>A0A077DBH9</accession>
<dbReference type="Pfam" id="PF05036">
    <property type="entry name" value="SPOR"/>
    <property type="match status" value="1"/>
</dbReference>
<keyword evidence="2" id="KW-0812">Transmembrane</keyword>
<evidence type="ECO:0000256" key="1">
    <source>
        <dbReference type="SAM" id="MobiDB-lite"/>
    </source>
</evidence>
<protein>
    <recommendedName>
        <fullName evidence="3">SPOR domain-containing protein</fullName>
    </recommendedName>
</protein>
<feature type="compositionally biased region" description="Polar residues" evidence="1">
    <location>
        <begin position="101"/>
        <end position="113"/>
    </location>
</feature>
<dbReference type="InterPro" id="IPR036680">
    <property type="entry name" value="SPOR-like_sf"/>
</dbReference>
<dbReference type="RefSeq" id="WP_038497975.1">
    <property type="nucleotide sequence ID" value="NZ_AFWK01000054.1"/>
</dbReference>
<dbReference type="OrthoDB" id="7063246at2"/>
<evidence type="ECO:0000259" key="3">
    <source>
        <dbReference type="PROSITE" id="PS51724"/>
    </source>
</evidence>
<dbReference type="HOGENOM" id="CLU_1275626_0_0_4"/>
<feature type="region of interest" description="Disordered" evidence="1">
    <location>
        <begin position="46"/>
        <end position="77"/>
    </location>
</feature>
<sequence length="216" mass="23518">MAKNNSSSNRGAVIWIALLFGFILGVLVAVVVMNYLNPVKYSPTSQEAPLVRPVKSTVPTKQTETLAKPDDQASPQPVVEDKPIAQQMVATTPAPKIIKGDTTQETTSSNAQPVSEPEKPVPQTTAPKSEDAIGELIKERYQPTALQVGAVGTEASVQALKAKMLMLGFEAKSKQVKSQNRTFYRVYIGPFKTKKEYDAAISRLKAEKVGYTVFSY</sequence>
<keyword evidence="2" id="KW-1133">Transmembrane helix</keyword>
<dbReference type="EMBL" id="CP009238">
    <property type="protein sequence ID" value="AIL32029.1"/>
    <property type="molecule type" value="Genomic_DNA"/>
</dbReference>
<dbReference type="PROSITE" id="PS51724">
    <property type="entry name" value="SPOR"/>
    <property type="match status" value="1"/>
</dbReference>
<reference evidence="4 5" key="1">
    <citation type="journal article" date="2014" name="BMC Genomics">
        <title>A genomic perspective on a new bacterial genus and species from the Alcaligenaceae family, Basilea psittacipulmonis.</title>
        <authorList>
            <person name="Whiteson K.L."/>
            <person name="Hernandez D."/>
            <person name="Lazarevic V."/>
            <person name="Gaia N."/>
            <person name="Farinelli L."/>
            <person name="Francois P."/>
            <person name="Pilo P."/>
            <person name="Frey J."/>
            <person name="Schrenzel J."/>
        </authorList>
    </citation>
    <scope>NUCLEOTIDE SEQUENCE [LARGE SCALE GENOMIC DNA]</scope>
    <source>
        <strain evidence="4 5">DSM 24701</strain>
    </source>
</reference>
<feature type="domain" description="SPOR" evidence="3">
    <location>
        <begin position="138"/>
        <end position="216"/>
    </location>
</feature>
<dbReference type="Proteomes" id="UP000028945">
    <property type="component" value="Chromosome"/>
</dbReference>
<dbReference type="InterPro" id="IPR007730">
    <property type="entry name" value="SPOR-like_dom"/>
</dbReference>
<dbReference type="AlphaFoldDB" id="A0A077DBH9"/>
<feature type="region of interest" description="Disordered" evidence="1">
    <location>
        <begin position="92"/>
        <end position="128"/>
    </location>
</feature>
<keyword evidence="2" id="KW-0472">Membrane</keyword>
<dbReference type="KEGG" id="bpsi:IX83_00635"/>
<evidence type="ECO:0000313" key="5">
    <source>
        <dbReference type="Proteomes" id="UP000028945"/>
    </source>
</evidence>
<dbReference type="STRING" id="1072685.IX83_00635"/>